<feature type="compositionally biased region" description="Acidic residues" evidence="2">
    <location>
        <begin position="265"/>
        <end position="280"/>
    </location>
</feature>
<evidence type="ECO:0000313" key="7">
    <source>
        <dbReference type="Proteomes" id="UP000054383"/>
    </source>
</evidence>
<dbReference type="Pfam" id="PF16978">
    <property type="entry name" value="CRIM"/>
    <property type="match status" value="1"/>
</dbReference>
<accession>A0A0U1M066</accession>
<dbReference type="Gene3D" id="2.30.29.30">
    <property type="entry name" value="Pleckstrin-homology domain (PH domain)/Phosphotyrosine-binding domain (PTB)"/>
    <property type="match status" value="1"/>
</dbReference>
<dbReference type="OMA" id="PFQKFAH"/>
<reference evidence="6 7" key="1">
    <citation type="submission" date="2015-04" db="EMBL/GenBank/DDBJ databases">
        <authorList>
            <person name="Syromyatnikov M.Y."/>
            <person name="Popov V.N."/>
        </authorList>
    </citation>
    <scope>NUCLEOTIDE SEQUENCE [LARGE SCALE GENOMIC DNA]</scope>
    <source>
        <strain evidence="6">WF-38-12</strain>
    </source>
</reference>
<evidence type="ECO:0000256" key="1">
    <source>
        <dbReference type="ARBA" id="ARBA00009407"/>
    </source>
</evidence>
<dbReference type="Pfam" id="PF16979">
    <property type="entry name" value="SIN1_PH"/>
    <property type="match status" value="1"/>
</dbReference>
<feature type="domain" description="CRIM" evidence="3">
    <location>
        <begin position="374"/>
        <end position="532"/>
    </location>
</feature>
<dbReference type="InterPro" id="IPR008828">
    <property type="entry name" value="Sin1/Avo1"/>
</dbReference>
<feature type="compositionally biased region" description="Basic and acidic residues" evidence="2">
    <location>
        <begin position="181"/>
        <end position="197"/>
    </location>
</feature>
<dbReference type="STRING" id="28573.A0A0U1M066"/>
<dbReference type="InterPro" id="IPR011993">
    <property type="entry name" value="PH-like_dom_sf"/>
</dbReference>
<proteinExistence type="inferred from homology"/>
<evidence type="ECO:0000259" key="5">
    <source>
        <dbReference type="Pfam" id="PF23164"/>
    </source>
</evidence>
<dbReference type="InterPro" id="IPR031313">
    <property type="entry name" value="Sin1_PH_dom"/>
</dbReference>
<feature type="domain" description="SIN1-type PH" evidence="4">
    <location>
        <begin position="741"/>
        <end position="847"/>
    </location>
</feature>
<feature type="domain" description="AVO1/Sin1 ubiquitin-like" evidence="5">
    <location>
        <begin position="616"/>
        <end position="686"/>
    </location>
</feature>
<dbReference type="GO" id="GO:0038203">
    <property type="term" value="P:TORC2 signaling"/>
    <property type="evidence" value="ECO:0007669"/>
    <property type="project" value="TreeGrafter"/>
</dbReference>
<dbReference type="AlphaFoldDB" id="A0A0U1M066"/>
<evidence type="ECO:0000259" key="3">
    <source>
        <dbReference type="Pfam" id="PF16978"/>
    </source>
</evidence>
<feature type="compositionally biased region" description="Basic residues" evidence="2">
    <location>
        <begin position="126"/>
        <end position="140"/>
    </location>
</feature>
<feature type="compositionally biased region" description="Acidic residues" evidence="2">
    <location>
        <begin position="149"/>
        <end position="166"/>
    </location>
</feature>
<keyword evidence="6" id="KW-0418">Kinase</keyword>
<dbReference type="GO" id="GO:0005546">
    <property type="term" value="F:phosphatidylinositol-4,5-bisphosphate binding"/>
    <property type="evidence" value="ECO:0007669"/>
    <property type="project" value="TreeGrafter"/>
</dbReference>
<dbReference type="FunFam" id="2.30.29.30:FF:000263">
    <property type="entry name" value="Stress activated MAP kinase interacting protein"/>
    <property type="match status" value="1"/>
</dbReference>
<dbReference type="GO" id="GO:0031932">
    <property type="term" value="C:TORC2 complex"/>
    <property type="evidence" value="ECO:0007669"/>
    <property type="project" value="InterPro"/>
</dbReference>
<dbReference type="GO" id="GO:0016301">
    <property type="term" value="F:kinase activity"/>
    <property type="evidence" value="ECO:0007669"/>
    <property type="project" value="UniProtKB-KW"/>
</dbReference>
<comment type="similarity">
    <text evidence="1">Belongs to the SIN1 family.</text>
</comment>
<dbReference type="PANTHER" id="PTHR13335:SF1">
    <property type="entry name" value="TARGET OF RAPAMYCIN COMPLEX 2 SUBUNIT MAPKAP1"/>
    <property type="match status" value="1"/>
</dbReference>
<dbReference type="InterPro" id="IPR031567">
    <property type="entry name" value="CRIM_dom"/>
</dbReference>
<name>A0A0U1M066_TALIS</name>
<dbReference type="EMBL" id="CVMT01000005">
    <property type="protein sequence ID" value="CRG88954.1"/>
    <property type="molecule type" value="Genomic_DNA"/>
</dbReference>
<dbReference type="InterPro" id="IPR056385">
    <property type="entry name" value="UBL_AVO1/Sin1"/>
</dbReference>
<keyword evidence="7" id="KW-1185">Reference proteome</keyword>
<dbReference type="OrthoDB" id="241990at2759"/>
<keyword evidence="6" id="KW-0808">Transferase</keyword>
<evidence type="ECO:0000256" key="2">
    <source>
        <dbReference type="SAM" id="MobiDB-lite"/>
    </source>
</evidence>
<dbReference type="Pfam" id="PF23164">
    <property type="entry name" value="UBL_AVO1"/>
    <property type="match status" value="1"/>
</dbReference>
<dbReference type="Proteomes" id="UP000054383">
    <property type="component" value="Unassembled WGS sequence"/>
</dbReference>
<sequence>MSLLQNEDFTIWQLRTSYLSAIKDGIGDRLINVNDSVLNAPGFRAAGWLAASTNSTGQEQGSLVKRTYSPPIPTTATVASEYYRFARHNNGDPNEQDRLSVGEDGDEDEGGMVTGGGGGSTYAFGAKHHGRGARKNRRRDRQLQRQGEGEDEDSSDLSDDSDEEGGDVGRAAQQIKFSKMPVRDRSGSLPIQDHRAGPESAVSSARRPSANDEYRRSSVGAVETAPKGRPRGDTVTSSDMSEGDNPALFKKRQIQFSSRHQLIEEHEDDDDDDDDDENDENSGLHSRGLNDQDDDSVAGSVDSALSSDFGATAGSASLLANVELNNTLGSSLAVMHKLPNAGSQGASPKKSKTAMPDLQELPPPRPISTVQPISLLSKELNARKAVPSNPVERFAALWGGDSNNALSIKIYAPFSEDPEEPFNMPILRESRDQDQTRPVTVTEAIGLALWRYMKEELEPSIEPKKMTVNRWTLRMVEDGEVDYDFPALNRNLPFGDFTMNNNRAAGTRGRMRGKQWDEFALVEASDAEFAENSRLYPKFNPEPVAESNPGNATLQPPNMIPAQMKAGPAPPRPNPILGKPFSSALDHNTLTPADMPAPTHHATPRLGVQKTLKVRFINIEASSQTTTVNTATDSYIAEILDSVCKRWGLDKANYLLKVKGTNTVAPLDRTVEVLGNVSELDVVRRRFGAGATFAGSPGSSSPNAPLQIENSNLTAAKKGKKGHQVLQPLSQPQKQDLVGGYYRRYYVYRKQSMSFTASNQKVLILDNDYLHIMPSDATKGMVDNTGKTRSINFNDIVGSKVSRRHPKSFRVVVLRGTDAHEQKRYDFEARNESEAAEIVGEIKKNMEHFRI</sequence>
<feature type="region of interest" description="Disordered" evidence="2">
    <location>
        <begin position="339"/>
        <end position="367"/>
    </location>
</feature>
<evidence type="ECO:0000259" key="4">
    <source>
        <dbReference type="Pfam" id="PF16979"/>
    </source>
</evidence>
<evidence type="ECO:0000313" key="6">
    <source>
        <dbReference type="EMBL" id="CRG88954.1"/>
    </source>
</evidence>
<organism evidence="6 7">
    <name type="scientific">Talaromyces islandicus</name>
    <name type="common">Penicillium islandicum</name>
    <dbReference type="NCBI Taxonomy" id="28573"/>
    <lineage>
        <taxon>Eukaryota</taxon>
        <taxon>Fungi</taxon>
        <taxon>Dikarya</taxon>
        <taxon>Ascomycota</taxon>
        <taxon>Pezizomycotina</taxon>
        <taxon>Eurotiomycetes</taxon>
        <taxon>Eurotiomycetidae</taxon>
        <taxon>Eurotiales</taxon>
        <taxon>Trichocomaceae</taxon>
        <taxon>Talaromyces</taxon>
        <taxon>Talaromyces sect. Islandici</taxon>
    </lineage>
</organism>
<feature type="region of interest" description="Disordered" evidence="2">
    <location>
        <begin position="87"/>
        <end position="301"/>
    </location>
</feature>
<protein>
    <submittedName>
        <fullName evidence="6">Stress-activated map kinase-interacting protein 1</fullName>
    </submittedName>
</protein>
<dbReference type="GO" id="GO:0005886">
    <property type="term" value="C:plasma membrane"/>
    <property type="evidence" value="ECO:0007669"/>
    <property type="project" value="TreeGrafter"/>
</dbReference>
<dbReference type="GO" id="GO:0005737">
    <property type="term" value="C:cytoplasm"/>
    <property type="evidence" value="ECO:0007669"/>
    <property type="project" value="TreeGrafter"/>
</dbReference>
<gene>
    <name evidence="6" type="ORF">PISL3812_05989</name>
</gene>
<dbReference type="PANTHER" id="PTHR13335">
    <property type="entry name" value="TARGET OF RAPAMYCIN COMPLEX 2 SUBUNIT MAPKAP1"/>
    <property type="match status" value="1"/>
</dbReference>